<dbReference type="PANTHER" id="PTHR15239">
    <property type="entry name" value="NUCLEAR EXPORT MEDIATOR FACTOR NEMF"/>
    <property type="match status" value="1"/>
</dbReference>
<dbReference type="InterPro" id="IPR051608">
    <property type="entry name" value="RQC_Subunit_NEMF"/>
</dbReference>
<proteinExistence type="inferred from homology"/>
<dbReference type="EMBL" id="JAHLPM010000004">
    <property type="protein sequence ID" value="MBU5437772.1"/>
    <property type="molecule type" value="Genomic_DNA"/>
</dbReference>
<keyword evidence="4 5" id="KW-0648">Protein biosynthesis</keyword>
<protein>
    <recommendedName>
        <fullName evidence="5">Rqc2 homolog RqcH</fullName>
        <shortName evidence="5">RqcH</shortName>
    </recommendedName>
</protein>
<dbReference type="PANTHER" id="PTHR15239:SF6">
    <property type="entry name" value="RIBOSOME QUALITY CONTROL COMPLEX SUBUNIT NEMF"/>
    <property type="match status" value="1"/>
</dbReference>
<evidence type="ECO:0000256" key="4">
    <source>
        <dbReference type="ARBA" id="ARBA00022917"/>
    </source>
</evidence>
<dbReference type="HAMAP" id="MF_00844_B">
    <property type="entry name" value="RqcH_B"/>
    <property type="match status" value="1"/>
</dbReference>
<sequence length="592" mass="68090">MSFDGIVTKAVIKELQDTLLGGRIDKIYQQEKDEILIHIHSKGVNHRLIISASSNNSRVYLTNHSKKNPASPPMFCMLLRKHLTGGIVLNIEQYNMDRVIFIDISAVDELGQPTEKRLVIEIMGKHSNIILIDKSSFKIIDSIKRVSEDISRVRQVLPGMIYEYPPIKDKVNPLVGTKEDFLNCFENSNKNMAVYKFFYLNYIGLSPLISKEICFNSNLDIDRSLGSLSESNKETLYNSFHAIMEKVRNNEFTPVTISSSLGTEVLAFHSLDINQFGKSNKDFSSSISVLLDNYYRTRDTLDRIGQKSQSIKRSIQVKLERSLNKLTKQKEELLESEDREKYKVYADLISANIYKINRGIDFVELENFYDENLNKIKVPLNVKLSPIDNAQKYYKKYSKLKNAHLLLLQQIPETKEEINYLENVLMGIENSTEIEELEEIKEELIKEGYIKGSSKNKKKKKEETSSEPYKYISSDGFNIFVGKNNKQNDYLTLRFSHKEDLWLHVQNMPGSHVIIQREGKNIPNTTLEEAATLAAYYSKGKNSNHVPVDYTERKNVKKPKNAKPGMVIYENYKTLYINPSKDLVDNITKASI</sequence>
<dbReference type="InterPro" id="IPR008532">
    <property type="entry name" value="NFACT_RNA-bd"/>
</dbReference>
<dbReference type="Pfam" id="PF05833">
    <property type="entry name" value="NFACT_N"/>
    <property type="match status" value="1"/>
</dbReference>
<accession>A0ABS6E4S4</accession>
<keyword evidence="8" id="KW-1185">Reference proteome</keyword>
<evidence type="ECO:0000256" key="3">
    <source>
        <dbReference type="ARBA" id="ARBA00022884"/>
    </source>
</evidence>
<evidence type="ECO:0000256" key="1">
    <source>
        <dbReference type="ARBA" id="ARBA00022555"/>
    </source>
</evidence>
<evidence type="ECO:0000259" key="6">
    <source>
        <dbReference type="Pfam" id="PF05670"/>
    </source>
</evidence>
<evidence type="ECO:0000313" key="7">
    <source>
        <dbReference type="EMBL" id="MBU5437772.1"/>
    </source>
</evidence>
<reference evidence="7 8" key="1">
    <citation type="submission" date="2021-06" db="EMBL/GenBank/DDBJ databases">
        <authorList>
            <person name="Sun Q."/>
            <person name="Li D."/>
        </authorList>
    </citation>
    <scope>NUCLEOTIDE SEQUENCE [LARGE SCALE GENOMIC DNA]</scope>
    <source>
        <strain evidence="7 8">MSJ-40</strain>
    </source>
</reference>
<name>A0ABS6E4S4_9FIRM</name>
<evidence type="ECO:0000256" key="2">
    <source>
        <dbReference type="ARBA" id="ARBA00022730"/>
    </source>
</evidence>
<dbReference type="Pfam" id="PF05670">
    <property type="entry name" value="NFACT-R_1"/>
    <property type="match status" value="1"/>
</dbReference>
<feature type="domain" description="NFACT RNA-binding" evidence="6">
    <location>
        <begin position="469"/>
        <end position="567"/>
    </location>
</feature>
<comment type="caution">
    <text evidence="7">The sequence shown here is derived from an EMBL/GenBank/DDBJ whole genome shotgun (WGS) entry which is preliminary data.</text>
</comment>
<dbReference type="Proteomes" id="UP000749471">
    <property type="component" value="Unassembled WGS sequence"/>
</dbReference>
<evidence type="ECO:0000313" key="8">
    <source>
        <dbReference type="Proteomes" id="UP000749471"/>
    </source>
</evidence>
<keyword evidence="1 5" id="KW-0820">tRNA-binding</keyword>
<feature type="coiled-coil region" evidence="5">
    <location>
        <begin position="312"/>
        <end position="339"/>
    </location>
</feature>
<comment type="similarity">
    <text evidence="5">Belongs to the NEMF family.</text>
</comment>
<gene>
    <name evidence="5" type="primary">rqcH</name>
    <name evidence="7" type="ORF">KQI42_07120</name>
</gene>
<keyword evidence="5" id="KW-0175">Coiled coil</keyword>
<comment type="subunit">
    <text evidence="5">Associates with stalled 50S ribosomal subunits. Binds to RqcP.</text>
</comment>
<organism evidence="7 8">
    <name type="scientific">Tissierella simiarum</name>
    <dbReference type="NCBI Taxonomy" id="2841534"/>
    <lineage>
        <taxon>Bacteria</taxon>
        <taxon>Bacillati</taxon>
        <taxon>Bacillota</taxon>
        <taxon>Tissierellia</taxon>
        <taxon>Tissierellales</taxon>
        <taxon>Tissierellaceae</taxon>
        <taxon>Tissierella</taxon>
    </lineage>
</organism>
<dbReference type="InterPro" id="IPR043682">
    <property type="entry name" value="RqcH_bacterial"/>
</dbReference>
<evidence type="ECO:0000256" key="5">
    <source>
        <dbReference type="HAMAP-Rule" id="MF_00844"/>
    </source>
</evidence>
<keyword evidence="2 5" id="KW-0699">rRNA-binding</keyword>
<comment type="function">
    <text evidence="5">Key component of the ribosome quality control system (RQC), a ribosome-associated complex that mediates the extraction of incompletely synthesized nascent chains from stalled ribosomes and their subsequent degradation. RqcH recruits Ala-charged tRNA, and with RqcP directs the elongation of stalled nascent chains on 50S ribosomal subunits, leading to non-templated C-terminal alanine extensions (Ala tail). The Ala tail promotes nascent chain degradation. May add between 1 and at least 8 Ala residues. Binds to stalled 50S ribosomal subunits.</text>
</comment>
<keyword evidence="3 5" id="KW-0694">RNA-binding</keyword>
<dbReference type="RefSeq" id="WP_216518183.1">
    <property type="nucleotide sequence ID" value="NZ_JAHLPM010000004.1"/>
</dbReference>